<dbReference type="GO" id="GO:0003723">
    <property type="term" value="F:RNA binding"/>
    <property type="evidence" value="ECO:0007669"/>
    <property type="project" value="UniProtKB-KW"/>
</dbReference>
<dbReference type="InterPro" id="IPR025715">
    <property type="entry name" value="FoP_C"/>
</dbReference>
<feature type="region of interest" description="Disordered" evidence="2">
    <location>
        <begin position="34"/>
        <end position="87"/>
    </location>
</feature>
<proteinExistence type="predicted"/>
<reference evidence="4 5" key="1">
    <citation type="submission" date="2016-06" db="EMBL/GenBank/DDBJ databases">
        <title>Evolution of pathogenesis and genome organization in the Tremellales.</title>
        <authorList>
            <person name="Cuomo C."/>
            <person name="Litvintseva A."/>
            <person name="Heitman J."/>
            <person name="Chen Y."/>
            <person name="Sun S."/>
            <person name="Springer D."/>
            <person name="Dromer F."/>
            <person name="Young S."/>
            <person name="Zeng Q."/>
            <person name="Chapman S."/>
            <person name="Gujja S."/>
            <person name="Saif S."/>
            <person name="Birren B."/>
        </authorList>
    </citation>
    <scope>NUCLEOTIDE SEQUENCE [LARGE SCALE GENOMIC DNA]</scope>
    <source>
        <strain evidence="4 5">ATCC 28783</strain>
    </source>
</reference>
<dbReference type="STRING" id="5217.A0A4Q1BST1"/>
<evidence type="ECO:0000259" key="3">
    <source>
        <dbReference type="Pfam" id="PF13865"/>
    </source>
</evidence>
<evidence type="ECO:0000256" key="2">
    <source>
        <dbReference type="SAM" id="MobiDB-lite"/>
    </source>
</evidence>
<evidence type="ECO:0000313" key="4">
    <source>
        <dbReference type="EMBL" id="RXK41101.1"/>
    </source>
</evidence>
<feature type="compositionally biased region" description="Basic residues" evidence="2">
    <location>
        <begin position="57"/>
        <end position="68"/>
    </location>
</feature>
<dbReference type="OrthoDB" id="10627458at2759"/>
<name>A0A4Q1BST1_TREME</name>
<organism evidence="4 5">
    <name type="scientific">Tremella mesenterica</name>
    <name type="common">Jelly fungus</name>
    <dbReference type="NCBI Taxonomy" id="5217"/>
    <lineage>
        <taxon>Eukaryota</taxon>
        <taxon>Fungi</taxon>
        <taxon>Dikarya</taxon>
        <taxon>Basidiomycota</taxon>
        <taxon>Agaricomycotina</taxon>
        <taxon>Tremellomycetes</taxon>
        <taxon>Tremellales</taxon>
        <taxon>Tremellaceae</taxon>
        <taxon>Tremella</taxon>
    </lineage>
</organism>
<feature type="compositionally biased region" description="Low complexity" evidence="2">
    <location>
        <begin position="43"/>
        <end position="56"/>
    </location>
</feature>
<dbReference type="Proteomes" id="UP000289152">
    <property type="component" value="Unassembled WGS sequence"/>
</dbReference>
<dbReference type="Pfam" id="PF13865">
    <property type="entry name" value="FoP_duplication"/>
    <property type="match status" value="1"/>
</dbReference>
<dbReference type="VEuPathDB" id="FungiDB:TREMEDRAFT_57251"/>
<gene>
    <name evidence="4" type="ORF">M231_01504</name>
</gene>
<dbReference type="InParanoid" id="A0A4Q1BST1"/>
<keyword evidence="1" id="KW-0694">RNA-binding</keyword>
<evidence type="ECO:0000256" key="1">
    <source>
        <dbReference type="ARBA" id="ARBA00022884"/>
    </source>
</evidence>
<evidence type="ECO:0000313" key="5">
    <source>
        <dbReference type="Proteomes" id="UP000289152"/>
    </source>
</evidence>
<keyword evidence="5" id="KW-1185">Reference proteome</keyword>
<protein>
    <recommendedName>
        <fullName evidence="3">Chromatin target of PRMT1 protein C-terminal domain-containing protein</fullName>
    </recommendedName>
</protein>
<accession>A0A4Q1BST1</accession>
<comment type="caution">
    <text evidence="4">The sequence shown here is derived from an EMBL/GenBank/DDBJ whole genome shotgun (WGS) entry which is preliminary data.</text>
</comment>
<dbReference type="EMBL" id="SDIL01000011">
    <property type="protein sequence ID" value="RXK41101.1"/>
    <property type="molecule type" value="Genomic_DNA"/>
</dbReference>
<feature type="domain" description="Chromatin target of PRMT1 protein C-terminal" evidence="3">
    <location>
        <begin position="44"/>
        <end position="83"/>
    </location>
</feature>
<sequence>MTVDRAQYEYWIHISERPMKVELAFDPSQLQSLASRVAPAPAPRNAPRNSGSSRPSGRGRPRQTRPARKTADELDAEMSAYKENNAA</sequence>
<dbReference type="AlphaFoldDB" id="A0A4Q1BST1"/>